<reference evidence="1" key="1">
    <citation type="journal article" date="2020" name="Stud. Mycol.">
        <title>101 Dothideomycetes genomes: a test case for predicting lifestyles and emergence of pathogens.</title>
        <authorList>
            <person name="Haridas S."/>
            <person name="Albert R."/>
            <person name="Binder M."/>
            <person name="Bloem J."/>
            <person name="Labutti K."/>
            <person name="Salamov A."/>
            <person name="Andreopoulos B."/>
            <person name="Baker S."/>
            <person name="Barry K."/>
            <person name="Bills G."/>
            <person name="Bluhm B."/>
            <person name="Cannon C."/>
            <person name="Castanera R."/>
            <person name="Culley D."/>
            <person name="Daum C."/>
            <person name="Ezra D."/>
            <person name="Gonzalez J."/>
            <person name="Henrissat B."/>
            <person name="Kuo A."/>
            <person name="Liang C."/>
            <person name="Lipzen A."/>
            <person name="Lutzoni F."/>
            <person name="Magnuson J."/>
            <person name="Mondo S."/>
            <person name="Nolan M."/>
            <person name="Ohm R."/>
            <person name="Pangilinan J."/>
            <person name="Park H.-J."/>
            <person name="Ramirez L."/>
            <person name="Alfaro M."/>
            <person name="Sun H."/>
            <person name="Tritt A."/>
            <person name="Yoshinaga Y."/>
            <person name="Zwiers L.-H."/>
            <person name="Turgeon B."/>
            <person name="Goodwin S."/>
            <person name="Spatafora J."/>
            <person name="Crous P."/>
            <person name="Grigoriev I."/>
        </authorList>
    </citation>
    <scope>NUCLEOTIDE SEQUENCE</scope>
    <source>
        <strain evidence="1">CBS 116435</strain>
    </source>
</reference>
<organism evidence="1 2">
    <name type="scientific">Polychaeton citri CBS 116435</name>
    <dbReference type="NCBI Taxonomy" id="1314669"/>
    <lineage>
        <taxon>Eukaryota</taxon>
        <taxon>Fungi</taxon>
        <taxon>Dikarya</taxon>
        <taxon>Ascomycota</taxon>
        <taxon>Pezizomycotina</taxon>
        <taxon>Dothideomycetes</taxon>
        <taxon>Dothideomycetidae</taxon>
        <taxon>Capnodiales</taxon>
        <taxon>Capnodiaceae</taxon>
        <taxon>Polychaeton</taxon>
    </lineage>
</organism>
<evidence type="ECO:0000313" key="1">
    <source>
        <dbReference type="EMBL" id="KAF2719026.1"/>
    </source>
</evidence>
<protein>
    <submittedName>
        <fullName evidence="1">Uncharacterized protein</fullName>
    </submittedName>
</protein>
<name>A0A9P4UN42_9PEZI</name>
<sequence>MLDLHVSLAGVVIAPSQHLHAVVSLPSLWLRESSIKVMIYVVPARFIFGKLFCFYHIKTTIPRFSSGSTTDNSGGIH</sequence>
<evidence type="ECO:0000313" key="2">
    <source>
        <dbReference type="Proteomes" id="UP000799441"/>
    </source>
</evidence>
<dbReference type="AlphaFoldDB" id="A0A9P4UN42"/>
<proteinExistence type="predicted"/>
<accession>A0A9P4UN42</accession>
<dbReference type="Proteomes" id="UP000799441">
    <property type="component" value="Unassembled WGS sequence"/>
</dbReference>
<gene>
    <name evidence="1" type="ORF">K431DRAFT_287055</name>
</gene>
<dbReference type="EMBL" id="MU003816">
    <property type="protein sequence ID" value="KAF2719026.1"/>
    <property type="molecule type" value="Genomic_DNA"/>
</dbReference>
<keyword evidence="2" id="KW-1185">Reference proteome</keyword>
<comment type="caution">
    <text evidence="1">The sequence shown here is derived from an EMBL/GenBank/DDBJ whole genome shotgun (WGS) entry which is preliminary data.</text>
</comment>